<evidence type="ECO:0000256" key="5">
    <source>
        <dbReference type="ARBA" id="ARBA00022692"/>
    </source>
</evidence>
<protein>
    <recommendedName>
        <fullName evidence="16">Cytochrome P450</fullName>
    </recommendedName>
</protein>
<dbReference type="PANTHER" id="PTHR24298:SF59">
    <property type="entry name" value="CYTOCHROME P450, FAMILY 705, SUBFAMILY A, POLYPEPTIDE 25-RELATED"/>
    <property type="match status" value="1"/>
</dbReference>
<dbReference type="CDD" id="cd20655">
    <property type="entry name" value="CYP93"/>
    <property type="match status" value="1"/>
</dbReference>
<dbReference type="InterPro" id="IPR017972">
    <property type="entry name" value="Cyt_P450_CS"/>
</dbReference>
<evidence type="ECO:0000313" key="14">
    <source>
        <dbReference type="EMBL" id="KAK4591797.1"/>
    </source>
</evidence>
<keyword evidence="5" id="KW-0812">Transmembrane</keyword>
<keyword evidence="7" id="KW-1133">Transmembrane helix</keyword>
<evidence type="ECO:0000256" key="12">
    <source>
        <dbReference type="PIRSR" id="PIRSR602403-1"/>
    </source>
</evidence>
<keyword evidence="6 12" id="KW-0479">Metal-binding</keyword>
<comment type="cofactor">
    <cofactor evidence="1 12">
        <name>heme</name>
        <dbReference type="ChEBI" id="CHEBI:30413"/>
    </cofactor>
</comment>
<gene>
    <name evidence="14" type="ORF">RGQ29_016304</name>
</gene>
<dbReference type="GO" id="GO:0005506">
    <property type="term" value="F:iron ion binding"/>
    <property type="evidence" value="ECO:0007669"/>
    <property type="project" value="InterPro"/>
</dbReference>
<comment type="subcellular location">
    <subcellularLocation>
        <location evidence="2">Membrane</location>
        <topology evidence="2">Single-pass membrane protein</topology>
    </subcellularLocation>
</comment>
<evidence type="ECO:0000256" key="2">
    <source>
        <dbReference type="ARBA" id="ARBA00004167"/>
    </source>
</evidence>
<dbReference type="InterPro" id="IPR002403">
    <property type="entry name" value="Cyt_P450_E_grp-IV"/>
</dbReference>
<dbReference type="GO" id="GO:0016020">
    <property type="term" value="C:membrane"/>
    <property type="evidence" value="ECO:0007669"/>
    <property type="project" value="UniProtKB-SubCell"/>
</dbReference>
<accession>A0AAN7FFJ8</accession>
<proteinExistence type="inferred from homology"/>
<dbReference type="EMBL" id="JAXUIC010000004">
    <property type="protein sequence ID" value="KAK4591797.1"/>
    <property type="molecule type" value="Genomic_DNA"/>
</dbReference>
<dbReference type="Gene3D" id="1.10.630.10">
    <property type="entry name" value="Cytochrome P450"/>
    <property type="match status" value="1"/>
</dbReference>
<keyword evidence="10 13" id="KW-0503">Monooxygenase</keyword>
<keyword evidence="8 13" id="KW-0560">Oxidoreductase</keyword>
<dbReference type="PRINTS" id="PR00385">
    <property type="entry name" value="P450"/>
</dbReference>
<evidence type="ECO:0000256" key="7">
    <source>
        <dbReference type="ARBA" id="ARBA00022989"/>
    </source>
</evidence>
<sequence>MISLTSHFTKSIPTKTTVVTTVSDIQCYSFLFFVSLNTTFLIRSILSKPTKVTTNNSHLLPSPPALPIIGHLHLLGPSLYKSLYNLSTKHGPLLYLRFGASYCLLVSSASVASEIFKSQDLAFASRPRFAFSNKLLYGTSGFVTAPYGDYWRFMKKLCVTELLGTKQLERSLFVRREEKERLLKRMLESARKKDDVDVGVEVMKFTNTVTCRMAMSTSCLEQEGEAEKIRGLVMESFKLAAKMFFGDVLGPFKKLGFWVFGKQALDLTRRYDELLEDHEVRRSKNGGEREDKDLMDILLDVCHDEKAEVKITRTHIKAFFVDLFIAGTGTSAESMQWAIAELINHPSVFNKVREQIESIVGKTRLVEESDIPNLPYLQAVVKETLRLYPPGPVTTKECCQNCKINVYDMPEKIAVAINIYAIMRDPDSWDDPNEFRPERFLVSLNEQEKLDQCQVEGKGQTFNFVPFGAGRRGCPGTALAFSMIHTAVATLVRCFDLKVSGEEYGTKVDMQPGPGMRHVIEHGSPTYSSSYCSLQSIYCFYIII</sequence>
<comment type="similarity">
    <text evidence="3 13">Belongs to the cytochrome P450 family.</text>
</comment>
<name>A0AAN7FFJ8_QUERU</name>
<keyword evidence="15" id="KW-1185">Reference proteome</keyword>
<dbReference type="FunFam" id="1.10.630.10:FF:000019">
    <property type="entry name" value="Cytochrome P450 family protein"/>
    <property type="match status" value="1"/>
</dbReference>
<dbReference type="AlphaFoldDB" id="A0AAN7FFJ8"/>
<evidence type="ECO:0000256" key="8">
    <source>
        <dbReference type="ARBA" id="ARBA00023002"/>
    </source>
</evidence>
<evidence type="ECO:0000256" key="1">
    <source>
        <dbReference type="ARBA" id="ARBA00001971"/>
    </source>
</evidence>
<dbReference type="InterPro" id="IPR001128">
    <property type="entry name" value="Cyt_P450"/>
</dbReference>
<evidence type="ECO:0000256" key="3">
    <source>
        <dbReference type="ARBA" id="ARBA00010617"/>
    </source>
</evidence>
<evidence type="ECO:0000256" key="6">
    <source>
        <dbReference type="ARBA" id="ARBA00022723"/>
    </source>
</evidence>
<organism evidence="14 15">
    <name type="scientific">Quercus rubra</name>
    <name type="common">Northern red oak</name>
    <name type="synonym">Quercus borealis</name>
    <dbReference type="NCBI Taxonomy" id="3512"/>
    <lineage>
        <taxon>Eukaryota</taxon>
        <taxon>Viridiplantae</taxon>
        <taxon>Streptophyta</taxon>
        <taxon>Embryophyta</taxon>
        <taxon>Tracheophyta</taxon>
        <taxon>Spermatophyta</taxon>
        <taxon>Magnoliopsida</taxon>
        <taxon>eudicotyledons</taxon>
        <taxon>Gunneridae</taxon>
        <taxon>Pentapetalae</taxon>
        <taxon>rosids</taxon>
        <taxon>fabids</taxon>
        <taxon>Fagales</taxon>
        <taxon>Fagaceae</taxon>
        <taxon>Quercus</taxon>
    </lineage>
</organism>
<comment type="caution">
    <text evidence="14">The sequence shown here is derived from an EMBL/GenBank/DDBJ whole genome shotgun (WGS) entry which is preliminary data.</text>
</comment>
<dbReference type="Pfam" id="PF00067">
    <property type="entry name" value="p450"/>
    <property type="match status" value="1"/>
</dbReference>
<evidence type="ECO:0000313" key="15">
    <source>
        <dbReference type="Proteomes" id="UP001324115"/>
    </source>
</evidence>
<evidence type="ECO:0000256" key="9">
    <source>
        <dbReference type="ARBA" id="ARBA00023004"/>
    </source>
</evidence>
<feature type="binding site" description="axial binding residue" evidence="12">
    <location>
        <position position="474"/>
    </location>
    <ligand>
        <name>heme</name>
        <dbReference type="ChEBI" id="CHEBI:30413"/>
    </ligand>
    <ligandPart>
        <name>Fe</name>
        <dbReference type="ChEBI" id="CHEBI:18248"/>
    </ligandPart>
</feature>
<dbReference type="GO" id="GO:0020037">
    <property type="term" value="F:heme binding"/>
    <property type="evidence" value="ECO:0007669"/>
    <property type="project" value="InterPro"/>
</dbReference>
<keyword evidence="11" id="KW-0472">Membrane</keyword>
<keyword evidence="4 12" id="KW-0349">Heme</keyword>
<evidence type="ECO:0000256" key="13">
    <source>
        <dbReference type="RuleBase" id="RU000461"/>
    </source>
</evidence>
<keyword evidence="9 12" id="KW-0408">Iron</keyword>
<dbReference type="PANTHER" id="PTHR24298">
    <property type="entry name" value="FLAVONOID 3'-MONOOXYGENASE-RELATED"/>
    <property type="match status" value="1"/>
</dbReference>
<dbReference type="PRINTS" id="PR00465">
    <property type="entry name" value="EP450IV"/>
</dbReference>
<dbReference type="GO" id="GO:0016709">
    <property type="term" value="F:oxidoreductase activity, acting on paired donors, with incorporation or reduction of molecular oxygen, NAD(P)H as one donor, and incorporation of one atom of oxygen"/>
    <property type="evidence" value="ECO:0007669"/>
    <property type="project" value="TreeGrafter"/>
</dbReference>
<reference evidence="14 15" key="1">
    <citation type="journal article" date="2023" name="G3 (Bethesda)">
        <title>A haplotype-resolved chromosome-scale genome for Quercus rubra L. provides insights into the genetics of adaptive traits for red oak species.</title>
        <authorList>
            <person name="Kapoor B."/>
            <person name="Jenkins J."/>
            <person name="Schmutz J."/>
            <person name="Zhebentyayeva T."/>
            <person name="Kuelheim C."/>
            <person name="Coggeshall M."/>
            <person name="Heim C."/>
            <person name="Lasky J.R."/>
            <person name="Leites L."/>
            <person name="Islam-Faridi N."/>
            <person name="Romero-Severson J."/>
            <person name="DeLeo V.L."/>
            <person name="Lucas S.M."/>
            <person name="Lazic D."/>
            <person name="Gailing O."/>
            <person name="Carlson J."/>
            <person name="Staton M."/>
        </authorList>
    </citation>
    <scope>NUCLEOTIDE SEQUENCE [LARGE SCALE GENOMIC DNA]</scope>
    <source>
        <strain evidence="14">Pseudo-F2</strain>
    </source>
</reference>
<dbReference type="Proteomes" id="UP001324115">
    <property type="component" value="Unassembled WGS sequence"/>
</dbReference>
<evidence type="ECO:0000256" key="11">
    <source>
        <dbReference type="ARBA" id="ARBA00023136"/>
    </source>
</evidence>
<dbReference type="SUPFAM" id="SSF48264">
    <property type="entry name" value="Cytochrome P450"/>
    <property type="match status" value="1"/>
</dbReference>
<evidence type="ECO:0008006" key="16">
    <source>
        <dbReference type="Google" id="ProtNLM"/>
    </source>
</evidence>
<evidence type="ECO:0000256" key="4">
    <source>
        <dbReference type="ARBA" id="ARBA00022617"/>
    </source>
</evidence>
<dbReference type="InterPro" id="IPR036396">
    <property type="entry name" value="Cyt_P450_sf"/>
</dbReference>
<dbReference type="InterPro" id="IPR051103">
    <property type="entry name" value="Plant_metabolite_P450s"/>
</dbReference>
<evidence type="ECO:0000256" key="10">
    <source>
        <dbReference type="ARBA" id="ARBA00023033"/>
    </source>
</evidence>
<dbReference type="PROSITE" id="PS00086">
    <property type="entry name" value="CYTOCHROME_P450"/>
    <property type="match status" value="1"/>
</dbReference>